<organism evidence="1">
    <name type="scientific">hydrothermal vent metagenome</name>
    <dbReference type="NCBI Taxonomy" id="652676"/>
    <lineage>
        <taxon>unclassified sequences</taxon>
        <taxon>metagenomes</taxon>
        <taxon>ecological metagenomes</taxon>
    </lineage>
</organism>
<proteinExistence type="predicted"/>
<name>A0A3B0ZWC8_9ZZZZ</name>
<evidence type="ECO:0000313" key="1">
    <source>
        <dbReference type="EMBL" id="VAW97818.1"/>
    </source>
</evidence>
<sequence length="170" mass="19232">MNKVKLIILSILILNSAGAFAWEIHSENDNKAAYIIINTGKSLQELDKILLNKKGTLTSITLKRLVRLKNISIQQDIVAYLKKHHPEEYEESIRSAGNKHNPALKAIQKHFETAILKSNYVSSVNNLLRTYGYVVGSVSTENFFLIKKGDDYKFDAITWLIIKKITGTSK</sequence>
<dbReference type="EMBL" id="UOFR01000055">
    <property type="protein sequence ID" value="VAW97818.1"/>
    <property type="molecule type" value="Genomic_DNA"/>
</dbReference>
<dbReference type="AlphaFoldDB" id="A0A3B0ZWC8"/>
<protein>
    <submittedName>
        <fullName evidence="1">Uncharacterized protein</fullName>
    </submittedName>
</protein>
<gene>
    <name evidence="1" type="ORF">MNBD_GAMMA21-2904</name>
</gene>
<accession>A0A3B0ZWC8</accession>
<reference evidence="1" key="1">
    <citation type="submission" date="2018-06" db="EMBL/GenBank/DDBJ databases">
        <authorList>
            <person name="Zhirakovskaya E."/>
        </authorList>
    </citation>
    <scope>NUCLEOTIDE SEQUENCE</scope>
</reference>